<dbReference type="EMBL" id="FN649731">
    <property type="protein sequence ID" value="CBJ33169.1"/>
    <property type="molecule type" value="Genomic_DNA"/>
</dbReference>
<gene>
    <name evidence="4" type="ORF">Esi_0435_0018</name>
</gene>
<proteinExistence type="predicted"/>
<dbReference type="SUPFAM" id="SSF48403">
    <property type="entry name" value="Ankyrin repeat"/>
    <property type="match status" value="1"/>
</dbReference>
<dbReference type="Pfam" id="PF12796">
    <property type="entry name" value="Ank_2"/>
    <property type="match status" value="2"/>
</dbReference>
<evidence type="ECO:0000256" key="1">
    <source>
        <dbReference type="ARBA" id="ARBA00022737"/>
    </source>
</evidence>
<reference evidence="4 5" key="1">
    <citation type="journal article" date="2010" name="Nature">
        <title>The Ectocarpus genome and the independent evolution of multicellularity in brown algae.</title>
        <authorList>
            <person name="Cock J.M."/>
            <person name="Sterck L."/>
            <person name="Rouze P."/>
            <person name="Scornet D."/>
            <person name="Allen A.E."/>
            <person name="Amoutzias G."/>
            <person name="Anthouard V."/>
            <person name="Artiguenave F."/>
            <person name="Aury J.M."/>
            <person name="Badger J.H."/>
            <person name="Beszteri B."/>
            <person name="Billiau K."/>
            <person name="Bonnet E."/>
            <person name="Bothwell J.H."/>
            <person name="Bowler C."/>
            <person name="Boyen C."/>
            <person name="Brownlee C."/>
            <person name="Carrano C.J."/>
            <person name="Charrier B."/>
            <person name="Cho G.Y."/>
            <person name="Coelho S.M."/>
            <person name="Collen J."/>
            <person name="Corre E."/>
            <person name="Da Silva C."/>
            <person name="Delage L."/>
            <person name="Delaroque N."/>
            <person name="Dittami S.M."/>
            <person name="Doulbeau S."/>
            <person name="Elias M."/>
            <person name="Farnham G."/>
            <person name="Gachon C.M."/>
            <person name="Gschloessl B."/>
            <person name="Heesch S."/>
            <person name="Jabbari K."/>
            <person name="Jubin C."/>
            <person name="Kawai H."/>
            <person name="Kimura K."/>
            <person name="Kloareg B."/>
            <person name="Kupper F.C."/>
            <person name="Lang D."/>
            <person name="Le Bail A."/>
            <person name="Leblanc C."/>
            <person name="Lerouge P."/>
            <person name="Lohr M."/>
            <person name="Lopez P.J."/>
            <person name="Martens C."/>
            <person name="Maumus F."/>
            <person name="Michel G."/>
            <person name="Miranda-Saavedra D."/>
            <person name="Morales J."/>
            <person name="Moreau H."/>
            <person name="Motomura T."/>
            <person name="Nagasato C."/>
            <person name="Napoli C.A."/>
            <person name="Nelson D.R."/>
            <person name="Nyvall-Collen P."/>
            <person name="Peters A.F."/>
            <person name="Pommier C."/>
            <person name="Potin P."/>
            <person name="Poulain J."/>
            <person name="Quesneville H."/>
            <person name="Read B."/>
            <person name="Rensing S.A."/>
            <person name="Ritter A."/>
            <person name="Rousvoal S."/>
            <person name="Samanta M."/>
            <person name="Samson G."/>
            <person name="Schroeder D.C."/>
            <person name="Segurens B."/>
            <person name="Strittmatter M."/>
            <person name="Tonon T."/>
            <person name="Tregear J.W."/>
            <person name="Valentin K."/>
            <person name="von Dassow P."/>
            <person name="Yamagishi T."/>
            <person name="Van de Peer Y."/>
            <person name="Wincker P."/>
        </authorList>
    </citation>
    <scope>NUCLEOTIDE SEQUENCE [LARGE SCALE GENOMIC DNA]</scope>
    <source>
        <strain evidence="5">Ec32 / CCAP1310/4</strain>
    </source>
</reference>
<dbReference type="Pfam" id="PF00023">
    <property type="entry name" value="Ank"/>
    <property type="match status" value="1"/>
</dbReference>
<keyword evidence="5" id="KW-1185">Reference proteome</keyword>
<dbReference type="Proteomes" id="UP000002630">
    <property type="component" value="Linkage Group LG06"/>
</dbReference>
<keyword evidence="1" id="KW-0677">Repeat</keyword>
<dbReference type="PANTHER" id="PTHR24198:SF165">
    <property type="entry name" value="ANKYRIN REPEAT-CONTAINING PROTEIN-RELATED"/>
    <property type="match status" value="1"/>
</dbReference>
<dbReference type="PROSITE" id="PS50297">
    <property type="entry name" value="ANK_REP_REGION"/>
    <property type="match status" value="4"/>
</dbReference>
<dbReference type="EMBL" id="FN648636">
    <property type="protein sequence ID" value="CBJ33169.1"/>
    <property type="molecule type" value="Genomic_DNA"/>
</dbReference>
<dbReference type="OrthoDB" id="426293at2759"/>
<name>D7G159_ECTSI</name>
<dbReference type="STRING" id="2880.D7G159"/>
<sequence length="449" mass="46962">MPTLREFDAACTMVEAISCAHTGLAARMLEAGVDPNIPSDGRGGKAPVYLLGLSCFLGRPEMVRLLLQHGASVDKRMRGGETPLQTAIGEGERGIVAQLLAAGADVNLKTGGSGRTALHKAACQGDVQIIKKVIEGGARLDALDAEEYMPIHLAADEGNLPALKELVRAGSDPEWRSGALQPPLANACMSGRTKVAKYLLETCNVDAGTADSVGYTPLAISAQGGHVSIVRMLLKRGVALLGKNAYRDAITGVAMTGNMEMLRELVYVEGGVHLLGAKTSQLMTALHFSAGYCHARATALLLHAGADEGAVDRNGGTPLDVVDTKRSPQGPAYRALSWRWPASSAFETTPDSAAATGGAALALPGLDAAEPGSAKDAAQLVPYPETEKEWVDSDESFDEAFASAVAGSWRLNVAVFRRSRPPPPPCGSEGGYPAVEQRAALVSRFESVL</sequence>
<dbReference type="InParanoid" id="D7G159"/>
<dbReference type="eggNOG" id="KOG4177">
    <property type="taxonomic scope" value="Eukaryota"/>
</dbReference>
<evidence type="ECO:0000313" key="5">
    <source>
        <dbReference type="Proteomes" id="UP000002630"/>
    </source>
</evidence>
<dbReference type="Gene3D" id="1.25.40.20">
    <property type="entry name" value="Ankyrin repeat-containing domain"/>
    <property type="match status" value="3"/>
</dbReference>
<evidence type="ECO:0000256" key="2">
    <source>
        <dbReference type="ARBA" id="ARBA00023043"/>
    </source>
</evidence>
<evidence type="ECO:0000256" key="3">
    <source>
        <dbReference type="PROSITE-ProRule" id="PRU00023"/>
    </source>
</evidence>
<dbReference type="PANTHER" id="PTHR24198">
    <property type="entry name" value="ANKYRIN REPEAT AND PROTEIN KINASE DOMAIN-CONTAINING PROTEIN"/>
    <property type="match status" value="1"/>
</dbReference>
<keyword evidence="2 3" id="KW-0040">ANK repeat</keyword>
<feature type="repeat" description="ANK" evidence="3">
    <location>
        <begin position="213"/>
        <end position="245"/>
    </location>
</feature>
<dbReference type="SMART" id="SM00248">
    <property type="entry name" value="ANK"/>
    <property type="match status" value="8"/>
</dbReference>
<accession>D7G159</accession>
<evidence type="ECO:0000313" key="4">
    <source>
        <dbReference type="EMBL" id="CBJ33169.1"/>
    </source>
</evidence>
<dbReference type="PROSITE" id="PS50088">
    <property type="entry name" value="ANK_REPEAT"/>
    <property type="match status" value="4"/>
</dbReference>
<feature type="repeat" description="ANK" evidence="3">
    <location>
        <begin position="113"/>
        <end position="145"/>
    </location>
</feature>
<dbReference type="InterPro" id="IPR036770">
    <property type="entry name" value="Ankyrin_rpt-contain_sf"/>
</dbReference>
<organism evidence="4 5">
    <name type="scientific">Ectocarpus siliculosus</name>
    <name type="common">Brown alga</name>
    <name type="synonym">Conferva siliculosa</name>
    <dbReference type="NCBI Taxonomy" id="2880"/>
    <lineage>
        <taxon>Eukaryota</taxon>
        <taxon>Sar</taxon>
        <taxon>Stramenopiles</taxon>
        <taxon>Ochrophyta</taxon>
        <taxon>PX clade</taxon>
        <taxon>Phaeophyceae</taxon>
        <taxon>Ectocarpales</taxon>
        <taxon>Ectocarpaceae</taxon>
        <taxon>Ectocarpus</taxon>
    </lineage>
</organism>
<feature type="repeat" description="ANK" evidence="3">
    <location>
        <begin position="79"/>
        <end position="111"/>
    </location>
</feature>
<dbReference type="InterPro" id="IPR002110">
    <property type="entry name" value="Ankyrin_rpt"/>
</dbReference>
<protein>
    <submittedName>
        <fullName evidence="4">Similar to ankyrin 2,3/unc44</fullName>
    </submittedName>
</protein>
<dbReference type="AlphaFoldDB" id="D7G159"/>
<feature type="repeat" description="ANK" evidence="3">
    <location>
        <begin position="146"/>
        <end position="178"/>
    </location>
</feature>